<protein>
    <submittedName>
        <fullName evidence="2">Uncharacterized protein</fullName>
    </submittedName>
</protein>
<evidence type="ECO:0000256" key="1">
    <source>
        <dbReference type="SAM" id="Phobius"/>
    </source>
</evidence>
<evidence type="ECO:0000313" key="2">
    <source>
        <dbReference type="EMBL" id="CEM41971.1"/>
    </source>
</evidence>
<organism evidence="2">
    <name type="scientific">Chromera velia CCMP2878</name>
    <dbReference type="NCBI Taxonomy" id="1169474"/>
    <lineage>
        <taxon>Eukaryota</taxon>
        <taxon>Sar</taxon>
        <taxon>Alveolata</taxon>
        <taxon>Colpodellida</taxon>
        <taxon>Chromeraceae</taxon>
        <taxon>Chromera</taxon>
    </lineage>
</organism>
<sequence length="96" mass="11245">MFSVVDGKEITAEMVQKLIEWERQKSKRKPKNPFHSLTKQLRQPEVFLLIVWWLALLVLVVWVSGLSHVLWRSWRPLAFLSVIPLFFLGLVAFIAS</sequence>
<dbReference type="AlphaFoldDB" id="A0A0G4HD28"/>
<proteinExistence type="predicted"/>
<dbReference type="VEuPathDB" id="CryptoDB:Cvel_26421"/>
<feature type="transmembrane region" description="Helical" evidence="1">
    <location>
        <begin position="46"/>
        <end position="71"/>
    </location>
</feature>
<accession>A0A0G4HD28</accession>
<gene>
    <name evidence="2" type="ORF">Cvel_26421</name>
</gene>
<name>A0A0G4HD28_9ALVE</name>
<keyword evidence="1" id="KW-1133">Transmembrane helix</keyword>
<reference evidence="2" key="1">
    <citation type="submission" date="2014-11" db="EMBL/GenBank/DDBJ databases">
        <authorList>
            <person name="Otto D Thomas"/>
            <person name="Naeem Raeece"/>
        </authorList>
    </citation>
    <scope>NUCLEOTIDE SEQUENCE</scope>
</reference>
<keyword evidence="1" id="KW-0472">Membrane</keyword>
<dbReference type="EMBL" id="CDMZ01002350">
    <property type="protein sequence ID" value="CEM41971.1"/>
    <property type="molecule type" value="Genomic_DNA"/>
</dbReference>
<keyword evidence="1" id="KW-0812">Transmembrane</keyword>
<feature type="transmembrane region" description="Helical" evidence="1">
    <location>
        <begin position="77"/>
        <end position="95"/>
    </location>
</feature>